<evidence type="ECO:0000313" key="11">
    <source>
        <dbReference type="EMBL" id="OWS70427.1"/>
    </source>
</evidence>
<keyword evidence="9 10" id="KW-0472">Membrane</keyword>
<dbReference type="InterPro" id="IPR005503">
    <property type="entry name" value="FliL"/>
</dbReference>
<keyword evidence="10" id="KW-0997">Cell inner membrane</keyword>
<organism evidence="11 12">
    <name type="scientific">Polynucleobacter campilacus</name>
    <dbReference type="NCBI Taxonomy" id="1743163"/>
    <lineage>
        <taxon>Bacteria</taxon>
        <taxon>Pseudomonadati</taxon>
        <taxon>Pseudomonadota</taxon>
        <taxon>Betaproteobacteria</taxon>
        <taxon>Burkholderiales</taxon>
        <taxon>Burkholderiaceae</taxon>
        <taxon>Polynucleobacter</taxon>
    </lineage>
</organism>
<dbReference type="Pfam" id="PF03748">
    <property type="entry name" value="FliL"/>
    <property type="match status" value="1"/>
</dbReference>
<dbReference type="GO" id="GO:0071978">
    <property type="term" value="P:bacterial-type flagellum-dependent swarming motility"/>
    <property type="evidence" value="ECO:0007669"/>
    <property type="project" value="TreeGrafter"/>
</dbReference>
<reference evidence="11 12" key="1">
    <citation type="submission" date="2017-05" db="EMBL/GenBank/DDBJ databases">
        <title>Genome of Polynucleobacter sp. MWH-Feld-100.</title>
        <authorList>
            <person name="Hahn M.W."/>
        </authorList>
    </citation>
    <scope>NUCLEOTIDE SEQUENCE [LARGE SCALE GENOMIC DNA]</scope>
    <source>
        <strain evidence="11 12">MWH-Feld-100</strain>
    </source>
</reference>
<evidence type="ECO:0000256" key="4">
    <source>
        <dbReference type="ARBA" id="ARBA00022475"/>
    </source>
</evidence>
<evidence type="ECO:0000256" key="3">
    <source>
        <dbReference type="ARBA" id="ARBA00008281"/>
    </source>
</evidence>
<name>A0A254Q685_9BURK</name>
<keyword evidence="5 10" id="KW-0145">Chemotaxis</keyword>
<comment type="function">
    <text evidence="1 10">Controls the rotational direction of flagella during chemotaxis.</text>
</comment>
<dbReference type="AlphaFoldDB" id="A0A254Q685"/>
<keyword evidence="8 10" id="KW-1133">Transmembrane helix</keyword>
<keyword evidence="12" id="KW-1185">Reference proteome</keyword>
<keyword evidence="6 10" id="KW-0812">Transmembrane</keyword>
<dbReference type="NCBIfam" id="NF005435">
    <property type="entry name" value="PRK07021.1"/>
    <property type="match status" value="1"/>
</dbReference>
<dbReference type="GO" id="GO:0005886">
    <property type="term" value="C:plasma membrane"/>
    <property type="evidence" value="ECO:0007669"/>
    <property type="project" value="UniProtKB-SubCell"/>
</dbReference>
<evidence type="ECO:0000256" key="5">
    <source>
        <dbReference type="ARBA" id="ARBA00022500"/>
    </source>
</evidence>
<accession>A0A254Q685</accession>
<gene>
    <name evidence="11" type="ORF">CBI31_03050</name>
</gene>
<evidence type="ECO:0000256" key="2">
    <source>
        <dbReference type="ARBA" id="ARBA00004162"/>
    </source>
</evidence>
<comment type="caution">
    <text evidence="11">The sequence shown here is derived from an EMBL/GenBank/DDBJ whole genome shotgun (WGS) entry which is preliminary data.</text>
</comment>
<dbReference type="RefSeq" id="WP_088524971.1">
    <property type="nucleotide sequence ID" value="NZ_NGUP01000002.1"/>
</dbReference>
<comment type="similarity">
    <text evidence="3 10">Belongs to the FliL family.</text>
</comment>
<evidence type="ECO:0000256" key="1">
    <source>
        <dbReference type="ARBA" id="ARBA00002254"/>
    </source>
</evidence>
<evidence type="ECO:0000256" key="10">
    <source>
        <dbReference type="RuleBase" id="RU364125"/>
    </source>
</evidence>
<evidence type="ECO:0000313" key="12">
    <source>
        <dbReference type="Proteomes" id="UP000197528"/>
    </source>
</evidence>
<feature type="transmembrane region" description="Helical" evidence="10">
    <location>
        <begin position="15"/>
        <end position="37"/>
    </location>
</feature>
<dbReference type="EMBL" id="NGUP01000002">
    <property type="protein sequence ID" value="OWS70427.1"/>
    <property type="molecule type" value="Genomic_DNA"/>
</dbReference>
<proteinExistence type="inferred from homology"/>
<evidence type="ECO:0000256" key="7">
    <source>
        <dbReference type="ARBA" id="ARBA00022779"/>
    </source>
</evidence>
<dbReference type="PANTHER" id="PTHR35091:SF2">
    <property type="entry name" value="FLAGELLAR PROTEIN FLIL"/>
    <property type="match status" value="1"/>
</dbReference>
<sequence length="161" mass="17881">MAENEQPVKPKSKKMLFIILGVVLALAIGGGAAYYFLVMKADSKSAESSKPKVPELQIFVPLEVFTVNLRPESTEPQQYLQTTLNLQVPSEEMSASLKARMPELRSRILLILTNKKASEITSVEGKNALMTDIIEQLQKPFSGSETEQKITGVYFTSFIIQ</sequence>
<keyword evidence="7 10" id="KW-0283">Flagellar rotation</keyword>
<evidence type="ECO:0000256" key="8">
    <source>
        <dbReference type="ARBA" id="ARBA00022989"/>
    </source>
</evidence>
<comment type="subcellular location">
    <subcellularLocation>
        <location evidence="10">Cell inner membrane</location>
    </subcellularLocation>
    <subcellularLocation>
        <location evidence="2">Cell membrane</location>
        <topology evidence="2">Single-pass membrane protein</topology>
    </subcellularLocation>
</comment>
<dbReference type="OrthoDB" id="5297029at2"/>
<evidence type="ECO:0000256" key="9">
    <source>
        <dbReference type="ARBA" id="ARBA00023136"/>
    </source>
</evidence>
<evidence type="ECO:0000256" key="6">
    <source>
        <dbReference type="ARBA" id="ARBA00022692"/>
    </source>
</evidence>
<dbReference type="GO" id="GO:0009425">
    <property type="term" value="C:bacterial-type flagellum basal body"/>
    <property type="evidence" value="ECO:0007669"/>
    <property type="project" value="InterPro"/>
</dbReference>
<keyword evidence="4" id="KW-1003">Cell membrane</keyword>
<dbReference type="Proteomes" id="UP000197528">
    <property type="component" value="Unassembled WGS sequence"/>
</dbReference>
<dbReference type="GO" id="GO:0006935">
    <property type="term" value="P:chemotaxis"/>
    <property type="evidence" value="ECO:0007669"/>
    <property type="project" value="UniProtKB-KW"/>
</dbReference>
<protein>
    <recommendedName>
        <fullName evidence="10">Flagellar protein FliL</fullName>
    </recommendedName>
</protein>
<dbReference type="PANTHER" id="PTHR35091">
    <property type="entry name" value="FLAGELLAR PROTEIN FLIL"/>
    <property type="match status" value="1"/>
</dbReference>